<dbReference type="Proteomes" id="UP001208570">
    <property type="component" value="Unassembled WGS sequence"/>
</dbReference>
<evidence type="ECO:0000313" key="2">
    <source>
        <dbReference type="Proteomes" id="UP001208570"/>
    </source>
</evidence>
<accession>A0AAD9J594</accession>
<gene>
    <name evidence="1" type="ORF">LSH36_581g01040</name>
</gene>
<dbReference type="AlphaFoldDB" id="A0AAD9J594"/>
<dbReference type="EMBL" id="JAODUP010000581">
    <property type="protein sequence ID" value="KAK2146862.1"/>
    <property type="molecule type" value="Genomic_DNA"/>
</dbReference>
<proteinExistence type="predicted"/>
<name>A0AAD9J594_9ANNE</name>
<comment type="caution">
    <text evidence="1">The sequence shown here is derived from an EMBL/GenBank/DDBJ whole genome shotgun (WGS) entry which is preliminary data.</text>
</comment>
<reference evidence="1" key="1">
    <citation type="journal article" date="2023" name="Mol. Biol. Evol.">
        <title>Third-Generation Sequencing Reveals the Adaptive Role of the Epigenome in Three Deep-Sea Polychaetes.</title>
        <authorList>
            <person name="Perez M."/>
            <person name="Aroh O."/>
            <person name="Sun Y."/>
            <person name="Lan Y."/>
            <person name="Juniper S.K."/>
            <person name="Young C.R."/>
            <person name="Angers B."/>
            <person name="Qian P.Y."/>
        </authorList>
    </citation>
    <scope>NUCLEOTIDE SEQUENCE</scope>
    <source>
        <strain evidence="1">P08H-3</strain>
    </source>
</reference>
<protein>
    <submittedName>
        <fullName evidence="1">Uncharacterized protein</fullName>
    </submittedName>
</protein>
<sequence>MTHDTDQASRYCTHCKIGAKVMMGHIMQLNEGHNKLDKWLGAVEIRMSKPETTISKTTQLNAMTPDDLKNLIDARIEEGMNNYRERESRKTNMIIHNIPESNLETPDGRRTADKRHMMNIAEQLRIQHRSTIINTTRDKN</sequence>
<keyword evidence="2" id="KW-1185">Reference proteome</keyword>
<organism evidence="1 2">
    <name type="scientific">Paralvinella palmiformis</name>
    <dbReference type="NCBI Taxonomy" id="53620"/>
    <lineage>
        <taxon>Eukaryota</taxon>
        <taxon>Metazoa</taxon>
        <taxon>Spiralia</taxon>
        <taxon>Lophotrochozoa</taxon>
        <taxon>Annelida</taxon>
        <taxon>Polychaeta</taxon>
        <taxon>Sedentaria</taxon>
        <taxon>Canalipalpata</taxon>
        <taxon>Terebellida</taxon>
        <taxon>Terebelliformia</taxon>
        <taxon>Alvinellidae</taxon>
        <taxon>Paralvinella</taxon>
    </lineage>
</organism>
<evidence type="ECO:0000313" key="1">
    <source>
        <dbReference type="EMBL" id="KAK2146862.1"/>
    </source>
</evidence>